<organism evidence="1 2">
    <name type="scientific">Mesorhabditis spiculigera</name>
    <dbReference type="NCBI Taxonomy" id="96644"/>
    <lineage>
        <taxon>Eukaryota</taxon>
        <taxon>Metazoa</taxon>
        <taxon>Ecdysozoa</taxon>
        <taxon>Nematoda</taxon>
        <taxon>Chromadorea</taxon>
        <taxon>Rhabditida</taxon>
        <taxon>Rhabditina</taxon>
        <taxon>Rhabditomorpha</taxon>
        <taxon>Rhabditoidea</taxon>
        <taxon>Rhabditidae</taxon>
        <taxon>Mesorhabditinae</taxon>
        <taxon>Mesorhabditis</taxon>
    </lineage>
</organism>
<keyword evidence="2" id="KW-1185">Reference proteome</keyword>
<protein>
    <submittedName>
        <fullName evidence="1">Uncharacterized protein</fullName>
    </submittedName>
</protein>
<accession>A0AA36CBU2</accession>
<feature type="non-terminal residue" evidence="1">
    <location>
        <position position="125"/>
    </location>
</feature>
<sequence length="125" mass="13989">MILLLLGFITPAVVFLILGIIACVRRSSYSPTDEEPKAVEEFTQLLTNRVPSHPPDVGYADYRYGYQNHHFQSYFLPPSYSETLALDKSEPGNDVCNGSRSKHLPARQPRILVTAATPNQGDFFC</sequence>
<reference evidence="1" key="1">
    <citation type="submission" date="2023-06" db="EMBL/GenBank/DDBJ databases">
        <authorList>
            <person name="Delattre M."/>
        </authorList>
    </citation>
    <scope>NUCLEOTIDE SEQUENCE</scope>
    <source>
        <strain evidence="1">AF72</strain>
    </source>
</reference>
<proteinExistence type="predicted"/>
<comment type="caution">
    <text evidence="1">The sequence shown here is derived from an EMBL/GenBank/DDBJ whole genome shotgun (WGS) entry which is preliminary data.</text>
</comment>
<evidence type="ECO:0000313" key="1">
    <source>
        <dbReference type="EMBL" id="CAJ0565577.1"/>
    </source>
</evidence>
<dbReference type="AlphaFoldDB" id="A0AA36CBU2"/>
<evidence type="ECO:0000313" key="2">
    <source>
        <dbReference type="Proteomes" id="UP001177023"/>
    </source>
</evidence>
<dbReference type="Proteomes" id="UP001177023">
    <property type="component" value="Unassembled WGS sequence"/>
</dbReference>
<dbReference type="EMBL" id="CATQJA010001066">
    <property type="protein sequence ID" value="CAJ0565577.1"/>
    <property type="molecule type" value="Genomic_DNA"/>
</dbReference>
<name>A0AA36CBU2_9BILA</name>
<gene>
    <name evidence="1" type="ORF">MSPICULIGERA_LOCUS4211</name>
</gene>